<keyword evidence="4" id="KW-1185">Reference proteome</keyword>
<dbReference type="EMBL" id="FOMW01000012">
    <property type="protein sequence ID" value="SFE91112.1"/>
    <property type="molecule type" value="Genomic_DNA"/>
</dbReference>
<evidence type="ECO:0000313" key="3">
    <source>
        <dbReference type="EMBL" id="SFE91112.1"/>
    </source>
</evidence>
<evidence type="ECO:0000256" key="2">
    <source>
        <dbReference type="SAM" id="SignalP"/>
    </source>
</evidence>
<dbReference type="RefSeq" id="WP_093924827.1">
    <property type="nucleotide sequence ID" value="NZ_FOMW01000012.1"/>
</dbReference>
<name>A0A1I2EDU6_9RHOB</name>
<reference evidence="3 4" key="1">
    <citation type="submission" date="2016-10" db="EMBL/GenBank/DDBJ databases">
        <authorList>
            <person name="de Groot N.N."/>
        </authorList>
    </citation>
    <scope>NUCLEOTIDE SEQUENCE [LARGE SCALE GENOMIC DNA]</scope>
    <source>
        <strain evidence="3 4">DSM 11443</strain>
    </source>
</reference>
<organism evidence="3 4">
    <name type="scientific">Sulfitobacter brevis</name>
    <dbReference type="NCBI Taxonomy" id="74348"/>
    <lineage>
        <taxon>Bacteria</taxon>
        <taxon>Pseudomonadati</taxon>
        <taxon>Pseudomonadota</taxon>
        <taxon>Alphaproteobacteria</taxon>
        <taxon>Rhodobacterales</taxon>
        <taxon>Roseobacteraceae</taxon>
        <taxon>Sulfitobacter</taxon>
    </lineage>
</organism>
<evidence type="ECO:0000313" key="4">
    <source>
        <dbReference type="Proteomes" id="UP000198977"/>
    </source>
</evidence>
<evidence type="ECO:0008006" key="5">
    <source>
        <dbReference type="Google" id="ProtNLM"/>
    </source>
</evidence>
<dbReference type="AlphaFoldDB" id="A0A1I2EDU6"/>
<dbReference type="Proteomes" id="UP000198977">
    <property type="component" value="Unassembled WGS sequence"/>
</dbReference>
<dbReference type="OrthoDB" id="7308154at2"/>
<dbReference type="STRING" id="74348.SAMN04488523_11215"/>
<sequence length="126" mass="13905">MKQISAAVLTFGLLAAPLMAEEEAPSERGLSLMERGARLFMEGILDEMEPALDGVEGLAQQMAPALRNFAKEMGPKLSEILEDVEDWNAYQAPEMLPNGDIIIRRKPDHPLVPPETPTEPEPQIEI</sequence>
<accession>A0A1I2EDU6</accession>
<gene>
    <name evidence="3" type="ORF">SAMN04488523_11215</name>
</gene>
<proteinExistence type="predicted"/>
<feature type="chain" id="PRO_5011566457" description="AAA+ family ATPase" evidence="2">
    <location>
        <begin position="21"/>
        <end position="126"/>
    </location>
</feature>
<keyword evidence="2" id="KW-0732">Signal</keyword>
<feature type="region of interest" description="Disordered" evidence="1">
    <location>
        <begin position="105"/>
        <end position="126"/>
    </location>
</feature>
<evidence type="ECO:0000256" key="1">
    <source>
        <dbReference type="SAM" id="MobiDB-lite"/>
    </source>
</evidence>
<feature type="compositionally biased region" description="Pro residues" evidence="1">
    <location>
        <begin position="110"/>
        <end position="120"/>
    </location>
</feature>
<protein>
    <recommendedName>
        <fullName evidence="5">AAA+ family ATPase</fullName>
    </recommendedName>
</protein>
<feature type="signal peptide" evidence="2">
    <location>
        <begin position="1"/>
        <end position="20"/>
    </location>
</feature>